<keyword evidence="1" id="KW-0805">Transcription regulation</keyword>
<reference evidence="5 6" key="1">
    <citation type="submission" date="2019-08" db="EMBL/GenBank/DDBJ databases">
        <title>In-depth cultivation of the pig gut microbiome towards novel bacterial diversity and tailored functional studies.</title>
        <authorList>
            <person name="Wylensek D."/>
            <person name="Hitch T.C.A."/>
            <person name="Clavel T."/>
        </authorList>
    </citation>
    <scope>NUCLEOTIDE SEQUENCE [LARGE SCALE GENOMIC DNA]</scope>
    <source>
        <strain evidence="5 6">BBE-744-WT-12</strain>
    </source>
</reference>
<sequence length="267" mass="30556">MLEGISANLCWFSLLELDPARKKVWVSAPLMVLMLTWRGSGRLVVQSAGEYPIDEGENSLFLMTPQMKRHVLSDAENPLAVLALGITVEFADGTDFFDRCRPATVPVRGESRTVLSDMLRKLYAKQPAGNRRTEIEMQCGTFQICAEAMKLCPPRPAEELPRRTERCRKAVEFLSGRFSEEPNLEELAERCGMSRTLFFRTFREETGMTPGEFRLRRRIREAQKLLLQGKLTVSEIAATLGWESPFHFSRIFKRETGFSPGDFRKRR</sequence>
<dbReference type="EMBL" id="VUNS01000002">
    <property type="protein sequence ID" value="MST96170.1"/>
    <property type="molecule type" value="Genomic_DNA"/>
</dbReference>
<dbReference type="InterPro" id="IPR018060">
    <property type="entry name" value="HTH_AraC"/>
</dbReference>
<keyword evidence="2" id="KW-0238">DNA-binding</keyword>
<evidence type="ECO:0000259" key="4">
    <source>
        <dbReference type="PROSITE" id="PS01124"/>
    </source>
</evidence>
<dbReference type="InterPro" id="IPR020449">
    <property type="entry name" value="Tscrpt_reg_AraC-type_HTH"/>
</dbReference>
<name>A0A844FY02_9BACT</name>
<proteinExistence type="predicted"/>
<dbReference type="PANTHER" id="PTHR46796">
    <property type="entry name" value="HTH-TYPE TRANSCRIPTIONAL ACTIVATOR RHAS-RELATED"/>
    <property type="match status" value="1"/>
</dbReference>
<dbReference type="SMART" id="SM00342">
    <property type="entry name" value="HTH_ARAC"/>
    <property type="match status" value="1"/>
</dbReference>
<dbReference type="SUPFAM" id="SSF46689">
    <property type="entry name" value="Homeodomain-like"/>
    <property type="match status" value="2"/>
</dbReference>
<keyword evidence="3" id="KW-0804">Transcription</keyword>
<evidence type="ECO:0000313" key="6">
    <source>
        <dbReference type="Proteomes" id="UP000435649"/>
    </source>
</evidence>
<dbReference type="GO" id="GO:0043565">
    <property type="term" value="F:sequence-specific DNA binding"/>
    <property type="evidence" value="ECO:0007669"/>
    <property type="project" value="InterPro"/>
</dbReference>
<dbReference type="InterPro" id="IPR009057">
    <property type="entry name" value="Homeodomain-like_sf"/>
</dbReference>
<dbReference type="RefSeq" id="WP_106054720.1">
    <property type="nucleotide sequence ID" value="NZ_VUNS01000002.1"/>
</dbReference>
<evidence type="ECO:0000256" key="1">
    <source>
        <dbReference type="ARBA" id="ARBA00023015"/>
    </source>
</evidence>
<evidence type="ECO:0000256" key="3">
    <source>
        <dbReference type="ARBA" id="ARBA00023163"/>
    </source>
</evidence>
<dbReference type="GO" id="GO:0003700">
    <property type="term" value="F:DNA-binding transcription factor activity"/>
    <property type="evidence" value="ECO:0007669"/>
    <property type="project" value="InterPro"/>
</dbReference>
<dbReference type="InterPro" id="IPR050204">
    <property type="entry name" value="AraC_XylS_family_regulators"/>
</dbReference>
<dbReference type="AlphaFoldDB" id="A0A844FY02"/>
<feature type="domain" description="HTH araC/xylS-type" evidence="4">
    <location>
        <begin position="168"/>
        <end position="266"/>
    </location>
</feature>
<protein>
    <submittedName>
        <fullName evidence="5">Helix-turn-helix transcriptional regulator</fullName>
    </submittedName>
</protein>
<gene>
    <name evidence="5" type="ORF">FYJ85_03810</name>
</gene>
<accession>A0A844FY02</accession>
<dbReference type="Proteomes" id="UP000435649">
    <property type="component" value="Unassembled WGS sequence"/>
</dbReference>
<comment type="caution">
    <text evidence="5">The sequence shown here is derived from an EMBL/GenBank/DDBJ whole genome shotgun (WGS) entry which is preliminary data.</text>
</comment>
<dbReference type="PRINTS" id="PR00032">
    <property type="entry name" value="HTHARAC"/>
</dbReference>
<evidence type="ECO:0000256" key="2">
    <source>
        <dbReference type="ARBA" id="ARBA00023125"/>
    </source>
</evidence>
<dbReference type="Gene3D" id="1.10.10.60">
    <property type="entry name" value="Homeodomain-like"/>
    <property type="match status" value="2"/>
</dbReference>
<keyword evidence="6" id="KW-1185">Reference proteome</keyword>
<dbReference type="Pfam" id="PF12833">
    <property type="entry name" value="HTH_18"/>
    <property type="match status" value="1"/>
</dbReference>
<dbReference type="PROSITE" id="PS01124">
    <property type="entry name" value="HTH_ARAC_FAMILY_2"/>
    <property type="match status" value="1"/>
</dbReference>
<organism evidence="5 6">
    <name type="scientific">Victivallis lenta</name>
    <dbReference type="NCBI Taxonomy" id="2606640"/>
    <lineage>
        <taxon>Bacteria</taxon>
        <taxon>Pseudomonadati</taxon>
        <taxon>Lentisphaerota</taxon>
        <taxon>Lentisphaeria</taxon>
        <taxon>Victivallales</taxon>
        <taxon>Victivallaceae</taxon>
        <taxon>Victivallis</taxon>
    </lineage>
</organism>
<evidence type="ECO:0000313" key="5">
    <source>
        <dbReference type="EMBL" id="MST96170.1"/>
    </source>
</evidence>